<sequence length="221" mass="24482">MRAMKMTLRVLSGGMVLGASALLCDSVVGDTATEPVRRHALSLPEFHADPRSPHQEVEAYARRLVEAYQLDPAKAQRYAGYILESASYSGVPKELIAALIHTESHFRDQAESVVGAIGPAQIMPQVWEPACGDVSEPRTNVLCAGVVLAHYKTRFCEDQFAPYACALSHYNVGPGNLVRKPNRSRAAANRYLTKMSRALAAYDEYVLDQHFPRRPEQRITQ</sequence>
<dbReference type="RefSeq" id="WP_013345298.1">
    <property type="nucleotide sequence ID" value="NC_014541.1"/>
</dbReference>
<feature type="domain" description="Transglycosylase SLT" evidence="3">
    <location>
        <begin position="81"/>
        <end position="189"/>
    </location>
</feature>
<dbReference type="SUPFAM" id="SSF53955">
    <property type="entry name" value="Lysozyme-like"/>
    <property type="match status" value="1"/>
</dbReference>
<dbReference type="STRING" id="550540.Fbal_1789"/>
<dbReference type="Proteomes" id="UP000006683">
    <property type="component" value="Chromosome"/>
</dbReference>
<evidence type="ECO:0000256" key="1">
    <source>
        <dbReference type="ARBA" id="ARBA00007734"/>
    </source>
</evidence>
<proteinExistence type="inferred from homology"/>
<evidence type="ECO:0000313" key="5">
    <source>
        <dbReference type="Proteomes" id="UP000006683"/>
    </source>
</evidence>
<evidence type="ECO:0000313" key="4">
    <source>
        <dbReference type="EMBL" id="ADN75992.1"/>
    </source>
</evidence>
<comment type="similarity">
    <text evidence="1">Belongs to the transglycosylase Slt family.</text>
</comment>
<dbReference type="HOGENOM" id="CLU_1249070_0_0_6"/>
<dbReference type="KEGG" id="fbl:Fbal_1789"/>
<evidence type="ECO:0000256" key="2">
    <source>
        <dbReference type="SAM" id="SignalP"/>
    </source>
</evidence>
<feature type="chain" id="PRO_5003151829" evidence="2">
    <location>
        <begin position="22"/>
        <end position="221"/>
    </location>
</feature>
<dbReference type="GeneID" id="67184031"/>
<name>E1SS37_FERBD</name>
<organism evidence="4 5">
    <name type="scientific">Ferrimonas balearica (strain DSM 9799 / CCM 4581 / KCTC 23876 / PAT)</name>
    <dbReference type="NCBI Taxonomy" id="550540"/>
    <lineage>
        <taxon>Bacteria</taxon>
        <taxon>Pseudomonadati</taxon>
        <taxon>Pseudomonadota</taxon>
        <taxon>Gammaproteobacteria</taxon>
        <taxon>Alteromonadales</taxon>
        <taxon>Ferrimonadaceae</taxon>
        <taxon>Ferrimonas</taxon>
    </lineage>
</organism>
<dbReference type="Pfam" id="PF01464">
    <property type="entry name" value="SLT"/>
    <property type="match status" value="1"/>
</dbReference>
<evidence type="ECO:0000259" key="3">
    <source>
        <dbReference type="Pfam" id="PF01464"/>
    </source>
</evidence>
<keyword evidence="2" id="KW-0732">Signal</keyword>
<reference evidence="4 5" key="1">
    <citation type="journal article" date="2010" name="Stand. Genomic Sci.">
        <title>Complete genome sequence of Ferrimonas balearica type strain (PAT).</title>
        <authorList>
            <person name="Nolan M."/>
            <person name="Sikorski J."/>
            <person name="Davenport K."/>
            <person name="Lucas S."/>
            <person name="Glavina Del Rio T."/>
            <person name="Tice H."/>
            <person name="Cheng J."/>
            <person name="Goodwin L."/>
            <person name="Pitluck S."/>
            <person name="Liolios K."/>
            <person name="Ivanova N."/>
            <person name="Mavromatis K."/>
            <person name="Ovchinnikova G."/>
            <person name="Pati A."/>
            <person name="Chen A."/>
            <person name="Palaniappan K."/>
            <person name="Land M."/>
            <person name="Hauser L."/>
            <person name="Chang Y."/>
            <person name="Jeffries C."/>
            <person name="Tapia R."/>
            <person name="Brettin T."/>
            <person name="Detter J."/>
            <person name="Han C."/>
            <person name="Yasawong M."/>
            <person name="Rohde M."/>
            <person name="Tindall B."/>
            <person name="Goker M."/>
            <person name="Woyke T."/>
            <person name="Bristow J."/>
            <person name="Eisen J."/>
            <person name="Markowitz V."/>
            <person name="Hugenholtz P."/>
            <person name="Kyrpides N."/>
            <person name="Klenk H."/>
            <person name="Lapidus A."/>
        </authorList>
    </citation>
    <scope>NUCLEOTIDE SEQUENCE [LARGE SCALE GENOMIC DNA]</scope>
    <source>
        <strain evidence="5">DSM 9799 / CCM 4581 / KCTC 23876 / PAT</strain>
    </source>
</reference>
<dbReference type="EMBL" id="CP002209">
    <property type="protein sequence ID" value="ADN75992.1"/>
    <property type="molecule type" value="Genomic_DNA"/>
</dbReference>
<dbReference type="eggNOG" id="COG0741">
    <property type="taxonomic scope" value="Bacteria"/>
</dbReference>
<dbReference type="Gene3D" id="1.10.530.10">
    <property type="match status" value="1"/>
</dbReference>
<protein>
    <submittedName>
        <fullName evidence="4">Lytic transglycosylase catalytic</fullName>
    </submittedName>
</protein>
<feature type="signal peptide" evidence="2">
    <location>
        <begin position="1"/>
        <end position="21"/>
    </location>
</feature>
<gene>
    <name evidence="4" type="ordered locus">Fbal_1789</name>
</gene>
<dbReference type="PANTHER" id="PTHR37423:SF2">
    <property type="entry name" value="MEMBRANE-BOUND LYTIC MUREIN TRANSGLYCOSYLASE C"/>
    <property type="match status" value="1"/>
</dbReference>
<keyword evidence="5" id="KW-1185">Reference proteome</keyword>
<dbReference type="AlphaFoldDB" id="E1SS37"/>
<dbReference type="PANTHER" id="PTHR37423">
    <property type="entry name" value="SOLUBLE LYTIC MUREIN TRANSGLYCOSYLASE-RELATED"/>
    <property type="match status" value="1"/>
</dbReference>
<dbReference type="CAZy" id="GH23">
    <property type="family name" value="Glycoside Hydrolase Family 23"/>
</dbReference>
<accession>E1SS37</accession>
<dbReference type="OrthoDB" id="92254at2"/>
<dbReference type="InterPro" id="IPR023346">
    <property type="entry name" value="Lysozyme-like_dom_sf"/>
</dbReference>
<dbReference type="InterPro" id="IPR008258">
    <property type="entry name" value="Transglycosylase_SLT_dom_1"/>
</dbReference>